<dbReference type="InterPro" id="IPR002941">
    <property type="entry name" value="DNA_methylase_N4/N6"/>
</dbReference>
<evidence type="ECO:0000256" key="4">
    <source>
        <dbReference type="ARBA" id="ARBA00022679"/>
    </source>
</evidence>
<evidence type="ECO:0000256" key="6">
    <source>
        <dbReference type="ARBA" id="ARBA00022747"/>
    </source>
</evidence>
<dbReference type="InterPro" id="IPR017985">
    <property type="entry name" value="MeTrfase_CN4_CS"/>
</dbReference>
<organism evidence="10 11">
    <name type="scientific">Chitinophaga silvatica</name>
    <dbReference type="NCBI Taxonomy" id="2282649"/>
    <lineage>
        <taxon>Bacteria</taxon>
        <taxon>Pseudomonadati</taxon>
        <taxon>Bacteroidota</taxon>
        <taxon>Chitinophagia</taxon>
        <taxon>Chitinophagales</taxon>
        <taxon>Chitinophagaceae</taxon>
        <taxon>Chitinophaga</taxon>
    </lineage>
</organism>
<keyword evidence="6" id="KW-0680">Restriction system</keyword>
<feature type="domain" description="DNA methylase N-4/N-6" evidence="9">
    <location>
        <begin position="65"/>
        <end position="100"/>
    </location>
</feature>
<dbReference type="GO" id="GO:0003677">
    <property type="term" value="F:DNA binding"/>
    <property type="evidence" value="ECO:0007669"/>
    <property type="project" value="UniProtKB-KW"/>
</dbReference>
<keyword evidence="3" id="KW-0489">Methyltransferase</keyword>
<reference evidence="10 11" key="1">
    <citation type="submission" date="2018-07" db="EMBL/GenBank/DDBJ databases">
        <title>Chitinophaga K2CV101002-2 sp. nov., isolated from a monsoon evergreen broad-leaved forest soil.</title>
        <authorList>
            <person name="Lv Y."/>
        </authorList>
    </citation>
    <scope>NUCLEOTIDE SEQUENCE [LARGE SCALE GENOMIC DNA]</scope>
    <source>
        <strain evidence="10 11">GDMCC 1.1288</strain>
    </source>
</reference>
<keyword evidence="5" id="KW-0949">S-adenosyl-L-methionine</keyword>
<gene>
    <name evidence="10" type="ORF">DVR12_27360</name>
</gene>
<dbReference type="PROSITE" id="PS00093">
    <property type="entry name" value="N4_MTASE"/>
    <property type="match status" value="1"/>
</dbReference>
<evidence type="ECO:0000256" key="8">
    <source>
        <dbReference type="ARBA" id="ARBA00049120"/>
    </source>
</evidence>
<proteinExistence type="inferred from homology"/>
<dbReference type="SUPFAM" id="SSF53335">
    <property type="entry name" value="S-adenosyl-L-methionine-dependent methyltransferases"/>
    <property type="match status" value="2"/>
</dbReference>
<dbReference type="Gene3D" id="3.40.50.150">
    <property type="entry name" value="Vaccinia Virus protein VP39"/>
    <property type="match status" value="2"/>
</dbReference>
<dbReference type="GO" id="GO:0015667">
    <property type="term" value="F:site-specific DNA-methyltransferase (cytosine-N4-specific) activity"/>
    <property type="evidence" value="ECO:0007669"/>
    <property type="project" value="UniProtKB-EC"/>
</dbReference>
<dbReference type="GO" id="GO:0008170">
    <property type="term" value="F:N-methyltransferase activity"/>
    <property type="evidence" value="ECO:0007669"/>
    <property type="project" value="InterPro"/>
</dbReference>
<evidence type="ECO:0000259" key="9">
    <source>
        <dbReference type="Pfam" id="PF01555"/>
    </source>
</evidence>
<evidence type="ECO:0000256" key="7">
    <source>
        <dbReference type="ARBA" id="ARBA00023125"/>
    </source>
</evidence>
<dbReference type="EC" id="2.1.1.113" evidence="2"/>
<dbReference type="InterPro" id="IPR029063">
    <property type="entry name" value="SAM-dependent_MTases_sf"/>
</dbReference>
<keyword evidence="7" id="KW-0238">DNA-binding</keyword>
<dbReference type="RefSeq" id="WP_116979028.1">
    <property type="nucleotide sequence ID" value="NZ_QPMM01000021.1"/>
</dbReference>
<name>A0A3E1Y1V4_9BACT</name>
<evidence type="ECO:0000313" key="11">
    <source>
        <dbReference type="Proteomes" id="UP000260644"/>
    </source>
</evidence>
<dbReference type="Pfam" id="PF01555">
    <property type="entry name" value="N6_N4_Mtase"/>
    <property type="match status" value="1"/>
</dbReference>
<dbReference type="EMBL" id="QPMM01000021">
    <property type="protein sequence ID" value="RFS18665.1"/>
    <property type="molecule type" value="Genomic_DNA"/>
</dbReference>
<keyword evidence="11" id="KW-1185">Reference proteome</keyword>
<dbReference type="OrthoDB" id="9800801at2"/>
<evidence type="ECO:0000256" key="5">
    <source>
        <dbReference type="ARBA" id="ARBA00022691"/>
    </source>
</evidence>
<comment type="similarity">
    <text evidence="1">Belongs to the N(4)/N(6)-methyltransferase family. N(4) subfamily.</text>
</comment>
<evidence type="ECO:0000313" key="10">
    <source>
        <dbReference type="EMBL" id="RFS18665.1"/>
    </source>
</evidence>
<evidence type="ECO:0000256" key="2">
    <source>
        <dbReference type="ARBA" id="ARBA00012185"/>
    </source>
</evidence>
<keyword evidence="4" id="KW-0808">Transferase</keyword>
<evidence type="ECO:0000256" key="3">
    <source>
        <dbReference type="ARBA" id="ARBA00022603"/>
    </source>
</evidence>
<dbReference type="GO" id="GO:0032259">
    <property type="term" value="P:methylation"/>
    <property type="evidence" value="ECO:0007669"/>
    <property type="project" value="UniProtKB-KW"/>
</dbReference>
<dbReference type="Proteomes" id="UP000260644">
    <property type="component" value="Unassembled WGS sequence"/>
</dbReference>
<sequence>MSKQQELFKEPSVICGRGEDKIVYNSISAKSATFKSGTNKKIHSWFRLTPSYGPDLVDIMLEKLNYQTGDIVLDPFCGASTTLIQCKLSNIECFGFEINPLLHFVGVTSLNWNLNIQVVETAFSDIERLYTERSTTLREKDVEDLDIELPKIHNVFRWWRKDVLKELVILRQIIRTADLESPYKDFFLLAIAGVLVPDLTNVTLGKLQLHFINRDNHEINVFSSFSKQVEMMLNDLKVIEAEYKSLPPASLYHTDSTDIAALNIEKKATLVLTSPPYPNRYSYVWNTRPHLYFLEIFDNAKQASALDLKTIGGTWGVATSNLQKGIIAPEYEIIKEVVEPVVSRIRETDNLMANYVMKYFNLIAKQIVEMEKVVSPDVKIAYVVGNSEIKGVYVETDVLLGKIFEGLNLGYTTFEITRFRKRNSGVDLYESIVYARK</sequence>
<protein>
    <recommendedName>
        <fullName evidence="2">site-specific DNA-methyltransferase (cytosine-N(4)-specific)</fullName>
        <ecNumber evidence="2">2.1.1.113</ecNumber>
    </recommendedName>
</protein>
<accession>A0A3E1Y1V4</accession>
<dbReference type="GO" id="GO:0009307">
    <property type="term" value="P:DNA restriction-modification system"/>
    <property type="evidence" value="ECO:0007669"/>
    <property type="project" value="UniProtKB-KW"/>
</dbReference>
<dbReference type="AlphaFoldDB" id="A0A3E1Y1V4"/>
<evidence type="ECO:0000256" key="1">
    <source>
        <dbReference type="ARBA" id="ARBA00010203"/>
    </source>
</evidence>
<comment type="caution">
    <text evidence="10">The sequence shown here is derived from an EMBL/GenBank/DDBJ whole genome shotgun (WGS) entry which is preliminary data.</text>
</comment>
<comment type="catalytic activity">
    <reaction evidence="8">
        <text>a 2'-deoxycytidine in DNA + S-adenosyl-L-methionine = an N(4)-methyl-2'-deoxycytidine in DNA + S-adenosyl-L-homocysteine + H(+)</text>
        <dbReference type="Rhea" id="RHEA:16857"/>
        <dbReference type="Rhea" id="RHEA-COMP:11369"/>
        <dbReference type="Rhea" id="RHEA-COMP:13674"/>
        <dbReference type="ChEBI" id="CHEBI:15378"/>
        <dbReference type="ChEBI" id="CHEBI:57856"/>
        <dbReference type="ChEBI" id="CHEBI:59789"/>
        <dbReference type="ChEBI" id="CHEBI:85452"/>
        <dbReference type="ChEBI" id="CHEBI:137933"/>
        <dbReference type="EC" id="2.1.1.113"/>
    </reaction>
</comment>